<dbReference type="Proteomes" id="UP000789405">
    <property type="component" value="Unassembled WGS sequence"/>
</dbReference>
<evidence type="ECO:0000313" key="2">
    <source>
        <dbReference type="Proteomes" id="UP000789405"/>
    </source>
</evidence>
<accession>A0A9N9GDQ3</accession>
<evidence type="ECO:0000313" key="1">
    <source>
        <dbReference type="EMBL" id="CAG8595217.1"/>
    </source>
</evidence>
<reference evidence="1" key="1">
    <citation type="submission" date="2021-06" db="EMBL/GenBank/DDBJ databases">
        <authorList>
            <person name="Kallberg Y."/>
            <person name="Tangrot J."/>
            <person name="Rosling A."/>
        </authorList>
    </citation>
    <scope>NUCLEOTIDE SEQUENCE</scope>
    <source>
        <strain evidence="1">MA453B</strain>
    </source>
</reference>
<dbReference type="AlphaFoldDB" id="A0A9N9GDQ3"/>
<comment type="caution">
    <text evidence="1">The sequence shown here is derived from an EMBL/GenBank/DDBJ whole genome shotgun (WGS) entry which is preliminary data.</text>
</comment>
<protein>
    <submittedName>
        <fullName evidence="1">22316_t:CDS:1</fullName>
    </submittedName>
</protein>
<keyword evidence="2" id="KW-1185">Reference proteome</keyword>
<name>A0A9N9GDQ3_9GLOM</name>
<dbReference type="EMBL" id="CAJVPY010003567">
    <property type="protein sequence ID" value="CAG8595217.1"/>
    <property type="molecule type" value="Genomic_DNA"/>
</dbReference>
<sequence length="58" mass="6635">MLLRFLSHGSATSIGRFHHENIKIKYDFIVNEDLQKGRGLKYSSIIPSYFSKCIETGS</sequence>
<organism evidence="1 2">
    <name type="scientific">Dentiscutata erythropus</name>
    <dbReference type="NCBI Taxonomy" id="1348616"/>
    <lineage>
        <taxon>Eukaryota</taxon>
        <taxon>Fungi</taxon>
        <taxon>Fungi incertae sedis</taxon>
        <taxon>Mucoromycota</taxon>
        <taxon>Glomeromycotina</taxon>
        <taxon>Glomeromycetes</taxon>
        <taxon>Diversisporales</taxon>
        <taxon>Gigasporaceae</taxon>
        <taxon>Dentiscutata</taxon>
    </lineage>
</organism>
<gene>
    <name evidence="1" type="ORF">DERYTH_LOCUS7358</name>
</gene>
<proteinExistence type="predicted"/>